<keyword evidence="1" id="KW-1185">Reference proteome</keyword>
<organism evidence="1 2">
    <name type="scientific">Ditylenchus dipsaci</name>
    <dbReference type="NCBI Taxonomy" id="166011"/>
    <lineage>
        <taxon>Eukaryota</taxon>
        <taxon>Metazoa</taxon>
        <taxon>Ecdysozoa</taxon>
        <taxon>Nematoda</taxon>
        <taxon>Chromadorea</taxon>
        <taxon>Rhabditida</taxon>
        <taxon>Tylenchina</taxon>
        <taxon>Tylenchomorpha</taxon>
        <taxon>Sphaerularioidea</taxon>
        <taxon>Anguinidae</taxon>
        <taxon>Anguininae</taxon>
        <taxon>Ditylenchus</taxon>
    </lineage>
</organism>
<dbReference type="WBParaSite" id="jg1639">
    <property type="protein sequence ID" value="jg1639"/>
    <property type="gene ID" value="jg1639"/>
</dbReference>
<proteinExistence type="predicted"/>
<evidence type="ECO:0000313" key="1">
    <source>
        <dbReference type="Proteomes" id="UP000887574"/>
    </source>
</evidence>
<evidence type="ECO:0000313" key="2">
    <source>
        <dbReference type="WBParaSite" id="jg1639"/>
    </source>
</evidence>
<reference evidence="2" key="1">
    <citation type="submission" date="2022-11" db="UniProtKB">
        <authorList>
            <consortium name="WormBaseParasite"/>
        </authorList>
    </citation>
    <scope>IDENTIFICATION</scope>
</reference>
<sequence length="169" mass="19522">MISIFDDDDSYVNLSSLSAVFNQLNFSKINVGEAVKEVKWYLTGDLKFVDMVYGHLGSSATRPCPIGECPKMSFKENRKHPQRTIHSLEQGFLRHTFYTQDNYTLTSSQVTALRRDCRSVTKMQLLPIEPSNCIPRLFISYRDFAKTSLKPLRKKFLRVSNNLKPYTRS</sequence>
<dbReference type="AlphaFoldDB" id="A0A915D7U3"/>
<accession>A0A915D7U3</accession>
<name>A0A915D7U3_9BILA</name>
<protein>
    <submittedName>
        <fullName evidence="2">Uncharacterized protein</fullName>
    </submittedName>
</protein>
<dbReference type="Proteomes" id="UP000887574">
    <property type="component" value="Unplaced"/>
</dbReference>